<evidence type="ECO:0000313" key="2">
    <source>
        <dbReference type="EMBL" id="CZS93266.1"/>
    </source>
</evidence>
<evidence type="ECO:0000256" key="1">
    <source>
        <dbReference type="SAM" id="Phobius"/>
    </source>
</evidence>
<organism evidence="2 3">
    <name type="scientific">Rhynchosporium agropyri</name>
    <dbReference type="NCBI Taxonomy" id="914238"/>
    <lineage>
        <taxon>Eukaryota</taxon>
        <taxon>Fungi</taxon>
        <taxon>Dikarya</taxon>
        <taxon>Ascomycota</taxon>
        <taxon>Pezizomycotina</taxon>
        <taxon>Leotiomycetes</taxon>
        <taxon>Helotiales</taxon>
        <taxon>Ploettnerulaceae</taxon>
        <taxon>Rhynchosporium</taxon>
    </lineage>
</organism>
<keyword evidence="1" id="KW-0812">Transmembrane</keyword>
<reference evidence="3" key="1">
    <citation type="submission" date="2016-03" db="EMBL/GenBank/DDBJ databases">
        <authorList>
            <person name="Guldener U."/>
        </authorList>
    </citation>
    <scope>NUCLEOTIDE SEQUENCE [LARGE SCALE GENOMIC DNA]</scope>
    <source>
        <strain evidence="3">04CH-RAC-A.6.1</strain>
    </source>
</reference>
<keyword evidence="1" id="KW-0472">Membrane</keyword>
<keyword evidence="3" id="KW-1185">Reference proteome</keyword>
<keyword evidence="1" id="KW-1133">Transmembrane helix</keyword>
<gene>
    <name evidence="2" type="ORF">RAG0_03632</name>
</gene>
<dbReference type="Proteomes" id="UP000178912">
    <property type="component" value="Unassembled WGS sequence"/>
</dbReference>
<dbReference type="AlphaFoldDB" id="A0A1E1K577"/>
<sequence>MGADGSAWVVVSLGSVASTLLGSLPSGLGGRSRFVCFFTTVTAGHHGLERALGMAIVDGGLEFDFELPKSALVVGDRRLVCAVVRWVKRKITLDVELNTGQRISLLQYSAQSSAS</sequence>
<protein>
    <submittedName>
        <fullName evidence="2">Uncharacterized protein</fullName>
    </submittedName>
</protein>
<accession>A0A1E1K577</accession>
<name>A0A1E1K577_9HELO</name>
<feature type="transmembrane region" description="Helical" evidence="1">
    <location>
        <begin position="6"/>
        <end position="24"/>
    </location>
</feature>
<evidence type="ECO:0000313" key="3">
    <source>
        <dbReference type="Proteomes" id="UP000178912"/>
    </source>
</evidence>
<dbReference type="EMBL" id="FJUX01000015">
    <property type="protein sequence ID" value="CZS93266.1"/>
    <property type="molecule type" value="Genomic_DNA"/>
</dbReference>
<proteinExistence type="predicted"/>